<evidence type="ECO:0000256" key="1">
    <source>
        <dbReference type="ARBA" id="ARBA00005091"/>
    </source>
</evidence>
<dbReference type="PROSITE" id="PS51273">
    <property type="entry name" value="GATASE_TYPE_1"/>
    <property type="match status" value="1"/>
</dbReference>
<feature type="active site" description="Nucleophile" evidence="11 12">
    <location>
        <position position="80"/>
    </location>
</feature>
<evidence type="ECO:0000256" key="9">
    <source>
        <dbReference type="ARBA" id="ARBA00047838"/>
    </source>
</evidence>
<keyword evidence="4 11" id="KW-0378">Hydrolase</keyword>
<gene>
    <name evidence="11" type="primary">hisH</name>
    <name evidence="14" type="ORF">A1sIA56_00135</name>
</gene>
<comment type="pathway">
    <text evidence="1 11">Amino-acid biosynthesis; L-histidine biosynthesis; L-histidine from 5-phospho-alpha-D-ribose 1-diphosphate: step 5/9.</text>
</comment>
<dbReference type="KEGG" id="psuf:A1sIA56_00135"/>
<dbReference type="NCBIfam" id="TIGR01855">
    <property type="entry name" value="IMP_synth_hisH"/>
    <property type="match status" value="1"/>
</dbReference>
<evidence type="ECO:0000313" key="15">
    <source>
        <dbReference type="Proteomes" id="UP000217215"/>
    </source>
</evidence>
<dbReference type="GO" id="GO:0000105">
    <property type="term" value="P:L-histidine biosynthetic process"/>
    <property type="evidence" value="ECO:0007669"/>
    <property type="project" value="UniProtKB-UniRule"/>
</dbReference>
<dbReference type="Gene3D" id="3.40.50.880">
    <property type="match status" value="1"/>
</dbReference>
<comment type="function">
    <text evidence="8 11">IGPS catalyzes the conversion of PRFAR and glutamine to IGP, AICAR and glutamate. The HisH subunit catalyzes the hydrolysis of glutamine to glutamate and ammonia as part of the synthesis of IGP and AICAR. The resulting ammonia molecule is channeled to the active site of HisF.</text>
</comment>
<accession>A0A249KEY1</accession>
<keyword evidence="14" id="KW-0808">Transferase</keyword>
<evidence type="ECO:0000256" key="3">
    <source>
        <dbReference type="ARBA" id="ARBA00022605"/>
    </source>
</evidence>
<dbReference type="EC" id="3.5.1.2" evidence="11"/>
<evidence type="ECO:0000256" key="6">
    <source>
        <dbReference type="ARBA" id="ARBA00023102"/>
    </source>
</evidence>
<protein>
    <recommendedName>
        <fullName evidence="11">Imidazole glycerol phosphate synthase subunit HisH</fullName>
        <ecNumber evidence="11">4.3.2.10</ecNumber>
    </recommendedName>
    <alternativeName>
        <fullName evidence="11">IGP synthase glutaminase subunit</fullName>
        <ecNumber evidence="11">3.5.1.2</ecNumber>
    </alternativeName>
    <alternativeName>
        <fullName evidence="11">IGP synthase subunit HisH</fullName>
    </alternativeName>
    <alternativeName>
        <fullName evidence="11">ImGP synthase subunit HisH</fullName>
        <shortName evidence="11">IGPS subunit HisH</shortName>
    </alternativeName>
</protein>
<dbReference type="RefSeq" id="WP_095672951.1">
    <property type="nucleotide sequence ID" value="NZ_CP016773.1"/>
</dbReference>
<dbReference type="PIRSF" id="PIRSF000495">
    <property type="entry name" value="Amidotransf_hisH"/>
    <property type="match status" value="1"/>
</dbReference>
<comment type="subcellular location">
    <subcellularLocation>
        <location evidence="11">Cytoplasm</location>
    </subcellularLocation>
</comment>
<comment type="catalytic activity">
    <reaction evidence="9 11">
        <text>5-[(5-phospho-1-deoxy-D-ribulos-1-ylimino)methylamino]-1-(5-phospho-beta-D-ribosyl)imidazole-4-carboxamide + L-glutamine = D-erythro-1-(imidazol-4-yl)glycerol 3-phosphate + 5-amino-1-(5-phospho-beta-D-ribosyl)imidazole-4-carboxamide + L-glutamate + H(+)</text>
        <dbReference type="Rhea" id="RHEA:24793"/>
        <dbReference type="ChEBI" id="CHEBI:15378"/>
        <dbReference type="ChEBI" id="CHEBI:29985"/>
        <dbReference type="ChEBI" id="CHEBI:58278"/>
        <dbReference type="ChEBI" id="CHEBI:58359"/>
        <dbReference type="ChEBI" id="CHEBI:58475"/>
        <dbReference type="ChEBI" id="CHEBI:58525"/>
        <dbReference type="EC" id="4.3.2.10"/>
    </reaction>
</comment>
<feature type="domain" description="Glutamine amidotransferase" evidence="13">
    <location>
        <begin position="7"/>
        <end position="193"/>
    </location>
</feature>
<dbReference type="CDD" id="cd01748">
    <property type="entry name" value="GATase1_IGP_Synthase"/>
    <property type="match status" value="1"/>
</dbReference>
<keyword evidence="3 11" id="KW-0028">Amino-acid biosynthesis</keyword>
<dbReference type="OrthoDB" id="9807137at2"/>
<dbReference type="InterPro" id="IPR017926">
    <property type="entry name" value="GATASE"/>
</dbReference>
<dbReference type="GO" id="GO:0000107">
    <property type="term" value="F:imidazoleglycerol-phosphate synthase activity"/>
    <property type="evidence" value="ECO:0007669"/>
    <property type="project" value="UniProtKB-UniRule"/>
</dbReference>
<name>A0A249KEY1_9ACTN</name>
<proteinExistence type="inferred from homology"/>
<evidence type="ECO:0000256" key="4">
    <source>
        <dbReference type="ARBA" id="ARBA00022801"/>
    </source>
</evidence>
<evidence type="ECO:0000256" key="11">
    <source>
        <dbReference type="HAMAP-Rule" id="MF_00278"/>
    </source>
</evidence>
<dbReference type="PROSITE" id="PS51274">
    <property type="entry name" value="GATASE_COBBQ"/>
    <property type="match status" value="1"/>
</dbReference>
<feature type="active site" evidence="11 12">
    <location>
        <position position="180"/>
    </location>
</feature>
<keyword evidence="5 11" id="KW-0315">Glutamine amidotransferase</keyword>
<dbReference type="InterPro" id="IPR010139">
    <property type="entry name" value="Imidazole-glycPsynth_HisH"/>
</dbReference>
<dbReference type="GO" id="GO:0004359">
    <property type="term" value="F:glutaminase activity"/>
    <property type="evidence" value="ECO:0007669"/>
    <property type="project" value="UniProtKB-EC"/>
</dbReference>
<dbReference type="InterPro" id="IPR029062">
    <property type="entry name" value="Class_I_gatase-like"/>
</dbReference>
<comment type="catalytic activity">
    <reaction evidence="10 11">
        <text>L-glutamine + H2O = L-glutamate + NH4(+)</text>
        <dbReference type="Rhea" id="RHEA:15889"/>
        <dbReference type="ChEBI" id="CHEBI:15377"/>
        <dbReference type="ChEBI" id="CHEBI:28938"/>
        <dbReference type="ChEBI" id="CHEBI:29985"/>
        <dbReference type="ChEBI" id="CHEBI:58359"/>
        <dbReference type="EC" id="3.5.1.2"/>
    </reaction>
</comment>
<dbReference type="EC" id="4.3.2.10" evidence="11"/>
<keyword evidence="6 11" id="KW-0368">Histidine biosynthesis</keyword>
<dbReference type="HAMAP" id="MF_00278">
    <property type="entry name" value="HisH"/>
    <property type="match status" value="1"/>
</dbReference>
<evidence type="ECO:0000256" key="8">
    <source>
        <dbReference type="ARBA" id="ARBA00025299"/>
    </source>
</evidence>
<evidence type="ECO:0000313" key="14">
    <source>
        <dbReference type="EMBL" id="ASY15358.1"/>
    </source>
</evidence>
<dbReference type="PANTHER" id="PTHR42701:SF1">
    <property type="entry name" value="IMIDAZOLE GLYCEROL PHOSPHATE SYNTHASE SUBUNIT HISH"/>
    <property type="match status" value="1"/>
</dbReference>
<evidence type="ECO:0000259" key="13">
    <source>
        <dbReference type="Pfam" id="PF00117"/>
    </source>
</evidence>
<dbReference type="GO" id="GO:0005737">
    <property type="term" value="C:cytoplasm"/>
    <property type="evidence" value="ECO:0007669"/>
    <property type="project" value="UniProtKB-SubCell"/>
</dbReference>
<feature type="active site" evidence="11 12">
    <location>
        <position position="178"/>
    </location>
</feature>
<keyword evidence="15" id="KW-1185">Reference proteome</keyword>
<keyword evidence="11" id="KW-0963">Cytoplasm</keyword>
<dbReference type="EMBL" id="CP016773">
    <property type="protein sequence ID" value="ASY15358.1"/>
    <property type="molecule type" value="Genomic_DNA"/>
</dbReference>
<dbReference type="Proteomes" id="UP000217215">
    <property type="component" value="Chromosome"/>
</dbReference>
<reference evidence="14 15" key="1">
    <citation type="submission" date="2016-07" db="EMBL/GenBank/DDBJ databases">
        <title>High microdiversification within the ubiquitous acI lineage of Actinobacteria.</title>
        <authorList>
            <person name="Neuenschwander S.M."/>
            <person name="Salcher M."/>
            <person name="Ghai R."/>
            <person name="Pernthaler J."/>
        </authorList>
    </citation>
    <scope>NUCLEOTIDE SEQUENCE [LARGE SCALE GENOMIC DNA]</scope>
    <source>
        <strain evidence="14">MMS-IA-56</strain>
    </source>
</reference>
<dbReference type="UniPathway" id="UPA00031">
    <property type="reaction ID" value="UER00010"/>
</dbReference>
<sequence length="201" mass="21689">MKIGIADYQASNLGSLSSALGEIKVDHFISSNSKDLEMADLILLPGVGSFAAGIQNLKETGLAETICEHAQKGKPVLGICLGMHLLASLGFEGGSTAGLNLIPGEVLRLNPSIDYRIPHMGWDIVHYKEHTSFVYFAHSYYFQPSSNSEVEIRSEYELGGQRYPAHIQLGNVAGIQFHPEKSGPNGLNILVNSIDTLAGNH</sequence>
<dbReference type="SUPFAM" id="SSF52317">
    <property type="entry name" value="Class I glutamine amidotransferase-like"/>
    <property type="match status" value="1"/>
</dbReference>
<keyword evidence="7 11" id="KW-0456">Lyase</keyword>
<evidence type="ECO:0000256" key="7">
    <source>
        <dbReference type="ARBA" id="ARBA00023239"/>
    </source>
</evidence>
<evidence type="ECO:0000256" key="10">
    <source>
        <dbReference type="ARBA" id="ARBA00049534"/>
    </source>
</evidence>
<dbReference type="Pfam" id="PF00117">
    <property type="entry name" value="GATase"/>
    <property type="match status" value="1"/>
</dbReference>
<comment type="subunit">
    <text evidence="2 11">Heterodimer of HisH and HisF.</text>
</comment>
<evidence type="ECO:0000256" key="2">
    <source>
        <dbReference type="ARBA" id="ARBA00011152"/>
    </source>
</evidence>
<organism evidence="14 15">
    <name type="scientific">Candidatus Planktophila sulfonica</name>
    <dbReference type="NCBI Taxonomy" id="1884904"/>
    <lineage>
        <taxon>Bacteria</taxon>
        <taxon>Bacillati</taxon>
        <taxon>Actinomycetota</taxon>
        <taxon>Actinomycetes</taxon>
        <taxon>Candidatus Nanopelagicales</taxon>
        <taxon>Candidatus Nanopelagicaceae</taxon>
        <taxon>Candidatus Planktophila</taxon>
    </lineage>
</organism>
<dbReference type="AlphaFoldDB" id="A0A249KEY1"/>
<dbReference type="PANTHER" id="PTHR42701">
    <property type="entry name" value="IMIDAZOLE GLYCEROL PHOSPHATE SYNTHASE SUBUNIT HISH"/>
    <property type="match status" value="1"/>
</dbReference>
<evidence type="ECO:0000256" key="12">
    <source>
        <dbReference type="PIRSR" id="PIRSR000495-1"/>
    </source>
</evidence>
<evidence type="ECO:0000256" key="5">
    <source>
        <dbReference type="ARBA" id="ARBA00022962"/>
    </source>
</evidence>
<dbReference type="GO" id="GO:0016829">
    <property type="term" value="F:lyase activity"/>
    <property type="evidence" value="ECO:0007669"/>
    <property type="project" value="UniProtKB-KW"/>
</dbReference>